<organism evidence="1 2">
    <name type="scientific">Leptospira levettii</name>
    <dbReference type="NCBI Taxonomy" id="2023178"/>
    <lineage>
        <taxon>Bacteria</taxon>
        <taxon>Pseudomonadati</taxon>
        <taxon>Spirochaetota</taxon>
        <taxon>Spirochaetia</taxon>
        <taxon>Leptospirales</taxon>
        <taxon>Leptospiraceae</taxon>
        <taxon>Leptospira</taxon>
    </lineage>
</organism>
<accession>A0AAW5V999</accession>
<reference evidence="1" key="1">
    <citation type="submission" date="2022-06" db="EMBL/GenBank/DDBJ databases">
        <title>Leptospira isolates from biofilms formed at urban environments.</title>
        <authorList>
            <person name="Ribeiro P.S."/>
            <person name="Sousa T."/>
            <person name="Carvalho N."/>
            <person name="Aburjaile F."/>
            <person name="Neves F."/>
            <person name="Oliveira D."/>
            <person name="Blanco L."/>
            <person name="Lima J."/>
            <person name="Costa F."/>
            <person name="Brenig B."/>
            <person name="Soares S."/>
            <person name="Ramos R."/>
            <person name="Goes-Neto A."/>
            <person name="Matiuzzi M."/>
            <person name="Azevedo V."/>
            <person name="Ristow P."/>
        </authorList>
    </citation>
    <scope>NUCLEOTIDE SEQUENCE</scope>
    <source>
        <strain evidence="1">VSF7</strain>
    </source>
</reference>
<evidence type="ECO:0000313" key="1">
    <source>
        <dbReference type="EMBL" id="MCW7514855.1"/>
    </source>
</evidence>
<evidence type="ECO:0008006" key="3">
    <source>
        <dbReference type="Google" id="ProtNLM"/>
    </source>
</evidence>
<comment type="caution">
    <text evidence="1">The sequence shown here is derived from an EMBL/GenBank/DDBJ whole genome shotgun (WGS) entry which is preliminary data.</text>
</comment>
<dbReference type="RefSeq" id="WP_135652960.1">
    <property type="nucleotide sequence ID" value="NZ_JAMQPS010000001.1"/>
</dbReference>
<dbReference type="Proteomes" id="UP001209694">
    <property type="component" value="Unassembled WGS sequence"/>
</dbReference>
<protein>
    <recommendedName>
        <fullName evidence="3">DUF4105 domain-containing protein</fullName>
    </recommendedName>
</protein>
<sequence>MYIDSNSGQSSGGHSALLLGDRVYHLQYSFDDQIFHIVRESWNDFRFQYGVIENRNIEFYKWNLSPSAKQTLRQKWNELYLVQETHIQNQKVLEEDSESNEPQKKENIFQNTRIGFGYFTTILDPNSPIPKLFHFQREELKNTKSQLEQLKLNISGKIFNQTNEPIILPDTSSPLRLVSSIQTKTNQLIQWERKFFVRKFLQTPVLLYEQAFVTLEGKEFNLTNEEIHIYKDYQSKLIKELKTCILSNECQDWEELTLLLRVLYLEKSIGSKQIVFPKKNFTGFSYLEFTELPSGVLNTKMNEYAVLFLEKRKDFLSGYHPIQFYNWETFLSHYQSFMDGLTYTEGIEFNLVGKNPYPLDTNISQNTNPELTITESQNQAEIYTKKIQNLYSYNLIFQNCTNELFYYLNLMFPDGKIGGEQFWDPLSNSIFGLNFIPSVAAMKLSSDKFTKEIKLYPSYRNLKRNNLKVWEEKYIVERFVPTSKIYRPNPMDHSFLFFTEESIWNRPIFGFANAVYGLGYTGIGLIKSPIDKGRNFSKGTETIFYSLPELFFFNIRKGHFPLIAAEEIPEEYYHNESQ</sequence>
<name>A0AAW5V999_9LEPT</name>
<dbReference type="AlphaFoldDB" id="A0AAW5V999"/>
<gene>
    <name evidence="1" type="ORF">ND810_06780</name>
</gene>
<evidence type="ECO:0000313" key="2">
    <source>
        <dbReference type="Proteomes" id="UP001209694"/>
    </source>
</evidence>
<dbReference type="EMBL" id="JAMQQD010000002">
    <property type="protein sequence ID" value="MCW7514855.1"/>
    <property type="molecule type" value="Genomic_DNA"/>
</dbReference>
<proteinExistence type="predicted"/>